<keyword evidence="3" id="KW-1185">Reference proteome</keyword>
<dbReference type="PANTHER" id="PTHR48125">
    <property type="entry name" value="LP07818P1"/>
    <property type="match status" value="1"/>
</dbReference>
<reference evidence="2" key="1">
    <citation type="submission" date="2021-02" db="EMBL/GenBank/DDBJ databases">
        <title>First Annotated Genome of the Yellow-green Alga Tribonema minus.</title>
        <authorList>
            <person name="Mahan K.M."/>
        </authorList>
    </citation>
    <scope>NUCLEOTIDE SEQUENCE</scope>
    <source>
        <strain evidence="2">UTEX B ZZ1240</strain>
    </source>
</reference>
<feature type="region of interest" description="Disordered" evidence="1">
    <location>
        <begin position="401"/>
        <end position="561"/>
    </location>
</feature>
<accession>A0A836CDM5</accession>
<feature type="region of interest" description="Disordered" evidence="1">
    <location>
        <begin position="985"/>
        <end position="1060"/>
    </location>
</feature>
<feature type="compositionally biased region" description="Low complexity" evidence="1">
    <location>
        <begin position="960"/>
        <end position="970"/>
    </location>
</feature>
<dbReference type="Proteomes" id="UP000664859">
    <property type="component" value="Unassembled WGS sequence"/>
</dbReference>
<feature type="region of interest" description="Disordered" evidence="1">
    <location>
        <begin position="9"/>
        <end position="100"/>
    </location>
</feature>
<organism evidence="2 3">
    <name type="scientific">Tribonema minus</name>
    <dbReference type="NCBI Taxonomy" id="303371"/>
    <lineage>
        <taxon>Eukaryota</taxon>
        <taxon>Sar</taxon>
        <taxon>Stramenopiles</taxon>
        <taxon>Ochrophyta</taxon>
        <taxon>PX clade</taxon>
        <taxon>Xanthophyceae</taxon>
        <taxon>Tribonematales</taxon>
        <taxon>Tribonemataceae</taxon>
        <taxon>Tribonema</taxon>
    </lineage>
</organism>
<proteinExistence type="predicted"/>
<dbReference type="EMBL" id="JAFCMP010000334">
    <property type="protein sequence ID" value="KAG5181268.1"/>
    <property type="molecule type" value="Genomic_DNA"/>
</dbReference>
<feature type="compositionally biased region" description="Basic and acidic residues" evidence="1">
    <location>
        <begin position="1046"/>
        <end position="1060"/>
    </location>
</feature>
<name>A0A836CDM5_9STRA</name>
<feature type="compositionally biased region" description="Polar residues" evidence="1">
    <location>
        <begin position="404"/>
        <end position="432"/>
    </location>
</feature>
<evidence type="ECO:0000256" key="1">
    <source>
        <dbReference type="SAM" id="MobiDB-lite"/>
    </source>
</evidence>
<feature type="compositionally biased region" description="Pro residues" evidence="1">
    <location>
        <begin position="81"/>
        <end position="97"/>
    </location>
</feature>
<feature type="compositionally biased region" description="Polar residues" evidence="1">
    <location>
        <begin position="471"/>
        <end position="483"/>
    </location>
</feature>
<evidence type="ECO:0000313" key="2">
    <source>
        <dbReference type="EMBL" id="KAG5181268.1"/>
    </source>
</evidence>
<evidence type="ECO:0000313" key="3">
    <source>
        <dbReference type="Proteomes" id="UP000664859"/>
    </source>
</evidence>
<protein>
    <submittedName>
        <fullName evidence="2">Uncharacterized protein</fullName>
    </submittedName>
</protein>
<feature type="compositionally biased region" description="Low complexity" evidence="1">
    <location>
        <begin position="15"/>
        <end position="31"/>
    </location>
</feature>
<sequence length="1160" mass="124175">MFNAFGRMFGGGAGATPAEVAASRAAARAAAGGPSNPFDDPTLVYRDPNNEDSSSDEEDTSGPPAAPSPRHAVPPRLLGPGFPPNLPPFPGPPPPPAAAASGRAAAAIAAAAAAAAATGPPADAAPSFAGAPSTLDPTAAATAAEVAAAAAAAGIDLRPRRHRTPEERAARDHAKLLASLRSIGIPLTGRGAVEKTLKPDAVKNLPDYHGAKLLQGVRTEQDVTEWVERFISYMETQKVTAPHDICHYAFLSLRGEAHALATSLRQAGTWPTSFTGIAQVLLEHFAPPAAFEDSCRAVVDLKQGAKETSKAYILRGRRTLQQLSTLYGQVRRTRAVSVDGSSGASAAPLPELQECLFLTILEGGLLPGLRQQMRLQTHSRFNEEEMVASLQRIERTIVLRNKENSTATNGASSTNFMPPQHGSPSPFNSSPSADYVDDDTSLNYGNNNQGNGNRNGSGRRPYRGNRHGDNSRPQSAPTPQGGNSALRFAPPAGAASALTPSRDRSQQRQQAPPPRPPTLNPSSGERPQDARRQLPSRGPNNSGTPGAAQQRPRPAHHGSVNLGAPAYLRATAFTDPCVIPVGMPSHWRTDDWYKMFGYDAGATLATVKVSIGSGADALDLSAAVVDTGAGNVYIRTREAESYFSLLPGADRPRVFLMPEDITRQHLPIFHAGSDVMDNRRHLMLPITFEGRDAHLGLPRAANAPAEPLRQVSYLTHCIMVDDLPASLVLGNSFFVRNRMSINPYTGYLHTVRPVLATPDDPRREFAIYGVGENRSLHLHRRRMEWRPFDVELNAVGGQQPFSAVRHGSGGVTDAILPSYTPEEPHVARTGALTLMHAVKIGRGSLRGGVIHLTLRADDPPRQRSRVLVLLQHPCLGGEHHVSPLASGFQLLNAQEPHDMDEAGYVQVQLRALSSQRERFALPPGYLVAAFKLLLVVRDASADEPGDYGGIPLPAPRLGRPSRAPADSRRPMASANVIAAGSPRYFADPAQHGADDVDMLDFSDAPPRRRAHHAQAVQDSGAGRTPRHGSPPPPDHARQAYVAPAHDSPRRSSARERSRDQPVRCSEYSVVDYTGKSAEKWVVETVLYVCVWLPSELQVPARTQSKGNHSCAHLCDGCREACGALRHARQAVRGDGTRALLVHAAHGAAGCNRDHHARVDA</sequence>
<dbReference type="PANTHER" id="PTHR48125:SF10">
    <property type="entry name" value="OS12G0136300 PROTEIN"/>
    <property type="match status" value="1"/>
</dbReference>
<gene>
    <name evidence="2" type="ORF">JKP88DRAFT_241536</name>
</gene>
<comment type="caution">
    <text evidence="2">The sequence shown here is derived from an EMBL/GenBank/DDBJ whole genome shotgun (WGS) entry which is preliminary data.</text>
</comment>
<feature type="region of interest" description="Disordered" evidence="1">
    <location>
        <begin position="946"/>
        <end position="970"/>
    </location>
</feature>
<feature type="compositionally biased region" description="Low complexity" evidence="1">
    <location>
        <begin position="443"/>
        <end position="459"/>
    </location>
</feature>
<dbReference type="AlphaFoldDB" id="A0A836CDM5"/>